<feature type="non-terminal residue" evidence="8">
    <location>
        <position position="214"/>
    </location>
</feature>
<organism evidence="8">
    <name type="scientific">marine metagenome</name>
    <dbReference type="NCBI Taxonomy" id="408172"/>
    <lineage>
        <taxon>unclassified sequences</taxon>
        <taxon>metagenomes</taxon>
        <taxon>ecological metagenomes</taxon>
    </lineage>
</organism>
<dbReference type="SUPFAM" id="SSF54211">
    <property type="entry name" value="Ribosomal protein S5 domain 2-like"/>
    <property type="match status" value="1"/>
</dbReference>
<dbReference type="InterPro" id="IPR006204">
    <property type="entry name" value="GHMP_kinase_N_dom"/>
</dbReference>
<keyword evidence="5" id="KW-0418">Kinase</keyword>
<dbReference type="EMBL" id="UINC01170432">
    <property type="protein sequence ID" value="SVD74470.1"/>
    <property type="molecule type" value="Genomic_DNA"/>
</dbReference>
<dbReference type="PANTHER" id="PTHR20861:SF1">
    <property type="entry name" value="HOMOSERINE KINASE"/>
    <property type="match status" value="1"/>
</dbReference>
<name>A0A382XUF6_9ZZZZ</name>
<keyword evidence="2" id="KW-0808">Transferase</keyword>
<evidence type="ECO:0000256" key="1">
    <source>
        <dbReference type="ARBA" id="ARBA00022605"/>
    </source>
</evidence>
<evidence type="ECO:0000256" key="4">
    <source>
        <dbReference type="ARBA" id="ARBA00022741"/>
    </source>
</evidence>
<dbReference type="AlphaFoldDB" id="A0A382XUF6"/>
<evidence type="ECO:0000256" key="5">
    <source>
        <dbReference type="ARBA" id="ARBA00022777"/>
    </source>
</evidence>
<dbReference type="InterPro" id="IPR000870">
    <property type="entry name" value="Homoserine_kinase"/>
</dbReference>
<dbReference type="GO" id="GO:0004413">
    <property type="term" value="F:homoserine kinase activity"/>
    <property type="evidence" value="ECO:0007669"/>
    <property type="project" value="InterPro"/>
</dbReference>
<keyword evidence="1" id="KW-0028">Amino-acid biosynthesis</keyword>
<dbReference type="Gene3D" id="3.30.230.10">
    <property type="match status" value="1"/>
</dbReference>
<dbReference type="Pfam" id="PF00288">
    <property type="entry name" value="GHMP_kinases_N"/>
    <property type="match status" value="1"/>
</dbReference>
<dbReference type="PANTHER" id="PTHR20861">
    <property type="entry name" value="HOMOSERINE/4-DIPHOSPHOCYTIDYL-2-C-METHYL-D-ERYTHRITOL KINASE"/>
    <property type="match status" value="1"/>
</dbReference>
<evidence type="ECO:0000259" key="7">
    <source>
        <dbReference type="Pfam" id="PF00288"/>
    </source>
</evidence>
<keyword evidence="4" id="KW-0547">Nucleotide-binding</keyword>
<proteinExistence type="predicted"/>
<sequence length="214" mass="22687">MYTPAVKKHEVTVTIPATSANLGSGFDCLGMSLDIWNDVSIAVSSSPEVYISGEGSGTLKLTDQNLVYKAAQVALSEVGEKPWPLSIKCINRIPLDRGLGSSAAAIVGGLLAANSLFEEPLDTQLLLRLAIKLEGHADNVTPALLGGCQLVVHDEHTPVTCEIPIPSDLMAVLFIPDKPMPTNEGRAILPELVDRSDAIYNIGRAAMLTQSLTT</sequence>
<dbReference type="InterPro" id="IPR014721">
    <property type="entry name" value="Ribsml_uS5_D2-typ_fold_subgr"/>
</dbReference>
<accession>A0A382XUF6</accession>
<evidence type="ECO:0000256" key="2">
    <source>
        <dbReference type="ARBA" id="ARBA00022679"/>
    </source>
</evidence>
<evidence type="ECO:0000313" key="8">
    <source>
        <dbReference type="EMBL" id="SVD74470.1"/>
    </source>
</evidence>
<evidence type="ECO:0000256" key="6">
    <source>
        <dbReference type="ARBA" id="ARBA00022840"/>
    </source>
</evidence>
<feature type="domain" description="GHMP kinase N-terminal" evidence="7">
    <location>
        <begin position="65"/>
        <end position="147"/>
    </location>
</feature>
<gene>
    <name evidence="8" type="ORF">METZ01_LOCUS427324</name>
</gene>
<keyword evidence="6" id="KW-0067">ATP-binding</keyword>
<reference evidence="8" key="1">
    <citation type="submission" date="2018-05" db="EMBL/GenBank/DDBJ databases">
        <authorList>
            <person name="Lanie J.A."/>
            <person name="Ng W.-L."/>
            <person name="Kazmierczak K.M."/>
            <person name="Andrzejewski T.M."/>
            <person name="Davidsen T.M."/>
            <person name="Wayne K.J."/>
            <person name="Tettelin H."/>
            <person name="Glass J.I."/>
            <person name="Rusch D."/>
            <person name="Podicherti R."/>
            <person name="Tsui H.-C.T."/>
            <person name="Winkler M.E."/>
        </authorList>
    </citation>
    <scope>NUCLEOTIDE SEQUENCE</scope>
</reference>
<dbReference type="NCBIfam" id="TIGR00191">
    <property type="entry name" value="thrB"/>
    <property type="match status" value="1"/>
</dbReference>
<evidence type="ECO:0000256" key="3">
    <source>
        <dbReference type="ARBA" id="ARBA00022697"/>
    </source>
</evidence>
<dbReference type="PRINTS" id="PR00958">
    <property type="entry name" value="HOMSERKINASE"/>
</dbReference>
<dbReference type="GO" id="GO:0005524">
    <property type="term" value="F:ATP binding"/>
    <property type="evidence" value="ECO:0007669"/>
    <property type="project" value="UniProtKB-KW"/>
</dbReference>
<dbReference type="Gene3D" id="3.30.70.890">
    <property type="entry name" value="GHMP kinase, C-terminal domain"/>
    <property type="match status" value="1"/>
</dbReference>
<dbReference type="GO" id="GO:0009088">
    <property type="term" value="P:threonine biosynthetic process"/>
    <property type="evidence" value="ECO:0007669"/>
    <property type="project" value="UniProtKB-KW"/>
</dbReference>
<protein>
    <recommendedName>
        <fullName evidence="7">GHMP kinase N-terminal domain-containing protein</fullName>
    </recommendedName>
</protein>
<dbReference type="InterPro" id="IPR020568">
    <property type="entry name" value="Ribosomal_Su5_D2-typ_SF"/>
</dbReference>
<keyword evidence="3" id="KW-0791">Threonine biosynthesis</keyword>
<dbReference type="InterPro" id="IPR036554">
    <property type="entry name" value="GHMP_kinase_C_sf"/>
</dbReference>
<dbReference type="SUPFAM" id="SSF55060">
    <property type="entry name" value="GHMP Kinase, C-terminal domain"/>
    <property type="match status" value="1"/>
</dbReference>